<dbReference type="SUPFAM" id="SSF52540">
    <property type="entry name" value="P-loop containing nucleoside triphosphate hydrolases"/>
    <property type="match status" value="1"/>
</dbReference>
<evidence type="ECO:0000256" key="6">
    <source>
        <dbReference type="ARBA" id="ARBA00022840"/>
    </source>
</evidence>
<dbReference type="CDD" id="cd14798">
    <property type="entry name" value="RX-CC_like"/>
    <property type="match status" value="1"/>
</dbReference>
<dbReference type="OrthoDB" id="5279713at2759"/>
<dbReference type="PANTHER" id="PTHR36766">
    <property type="entry name" value="PLANT BROAD-SPECTRUM MILDEW RESISTANCE PROTEIN RPW8"/>
    <property type="match status" value="1"/>
</dbReference>
<dbReference type="PANTHER" id="PTHR36766:SF70">
    <property type="entry name" value="DISEASE RESISTANCE PROTEIN RGA4"/>
    <property type="match status" value="1"/>
</dbReference>
<keyword evidence="6" id="KW-0067">ATP-binding</keyword>
<keyword evidence="5" id="KW-0611">Plant defense</keyword>
<evidence type="ECO:0000313" key="10">
    <source>
        <dbReference type="RefSeq" id="XP_019709573.1"/>
    </source>
</evidence>
<reference evidence="10" key="1">
    <citation type="submission" date="2025-08" db="UniProtKB">
        <authorList>
            <consortium name="RefSeq"/>
        </authorList>
    </citation>
    <scope>IDENTIFICATION</scope>
</reference>
<sequence length="439" mass="50081">MAMILGAFVGRCVDRLSEFIGGEMSMMLGVKDELKKLQRRMERISGFLESAERKRHEDWNINSWVVELKDVMYDADDIIDRCMIEGRIVTILSENHPSTSAVRDTSSSSFFSFGYLKFQHEIGDKIQELNDRLKEIKEDRSMFPALEYTKQSARVTGVNPRQTVSIVIKSDIVGTKIEDDTQSLVESLVKEDNKKYRILGIVGMGGIGKTTLASKIYNDERIEKNFPIRVWACISQDFSEIKLLKDIIRKAGGNYGEAETKEELIRCLYSTLSQRFFIILDDVWEKDVWAKLLRYAIENAAASGKILITTRNTNIARNIGADIHHVNKMDDDSCWKLLHKNVFGDDDEEEEISGLKEIGIKIVEKCDGLPLAVKVIAGVLRSMDRNTIEWNKVLESDAWSMSQLHEELPGALFLSYEDLPSDLKQCFLYCSLFPEDSKM</sequence>
<dbReference type="InterPro" id="IPR042197">
    <property type="entry name" value="Apaf_helical"/>
</dbReference>
<evidence type="ECO:0000256" key="2">
    <source>
        <dbReference type="ARBA" id="ARBA00022614"/>
    </source>
</evidence>
<dbReference type="GO" id="GO:0005524">
    <property type="term" value="F:ATP binding"/>
    <property type="evidence" value="ECO:0007669"/>
    <property type="project" value="UniProtKB-KW"/>
</dbReference>
<dbReference type="AlphaFoldDB" id="A0A6J0PPQ5"/>
<feature type="domain" description="Disease resistance N-terminal" evidence="8">
    <location>
        <begin position="8"/>
        <end position="86"/>
    </location>
</feature>
<dbReference type="InParanoid" id="A0A6J0PPQ5"/>
<evidence type="ECO:0000256" key="3">
    <source>
        <dbReference type="ARBA" id="ARBA00022737"/>
    </source>
</evidence>
<accession>A0A6J0PPQ5</accession>
<dbReference type="Pfam" id="PF00931">
    <property type="entry name" value="NB-ARC"/>
    <property type="match status" value="1"/>
</dbReference>
<dbReference type="Gene3D" id="1.20.5.4130">
    <property type="match status" value="1"/>
</dbReference>
<dbReference type="FunFam" id="3.40.50.300:FF:001091">
    <property type="entry name" value="Probable disease resistance protein At1g61300"/>
    <property type="match status" value="1"/>
</dbReference>
<evidence type="ECO:0000313" key="9">
    <source>
        <dbReference type="Proteomes" id="UP000504607"/>
    </source>
</evidence>
<evidence type="ECO:0000256" key="1">
    <source>
        <dbReference type="ARBA" id="ARBA00008894"/>
    </source>
</evidence>
<proteinExistence type="inferred from homology"/>
<dbReference type="Gene3D" id="1.10.8.430">
    <property type="entry name" value="Helical domain of apoptotic protease-activating factors"/>
    <property type="match status" value="1"/>
</dbReference>
<dbReference type="Proteomes" id="UP000504607">
    <property type="component" value="Chromosome 12"/>
</dbReference>
<evidence type="ECO:0000259" key="8">
    <source>
        <dbReference type="Pfam" id="PF18052"/>
    </source>
</evidence>
<evidence type="ECO:0000259" key="7">
    <source>
        <dbReference type="Pfam" id="PF00931"/>
    </source>
</evidence>
<keyword evidence="2" id="KW-0433">Leucine-rich repeat</keyword>
<dbReference type="Pfam" id="PF18052">
    <property type="entry name" value="Rx_N"/>
    <property type="match status" value="1"/>
</dbReference>
<keyword evidence="9" id="KW-1185">Reference proteome</keyword>
<dbReference type="InterPro" id="IPR038005">
    <property type="entry name" value="RX-like_CC"/>
</dbReference>
<keyword evidence="4" id="KW-0547">Nucleotide-binding</keyword>
<dbReference type="Gene3D" id="1.10.10.10">
    <property type="entry name" value="Winged helix-like DNA-binding domain superfamily/Winged helix DNA-binding domain"/>
    <property type="match status" value="1"/>
</dbReference>
<dbReference type="InterPro" id="IPR041118">
    <property type="entry name" value="Rx_N"/>
</dbReference>
<evidence type="ECO:0000256" key="4">
    <source>
        <dbReference type="ARBA" id="ARBA00022741"/>
    </source>
</evidence>
<feature type="domain" description="NB-ARC" evidence="7">
    <location>
        <begin position="178"/>
        <end position="346"/>
    </location>
</feature>
<dbReference type="InterPro" id="IPR036388">
    <property type="entry name" value="WH-like_DNA-bd_sf"/>
</dbReference>
<organism evidence="9 10">
    <name type="scientific">Elaeis guineensis var. tenera</name>
    <name type="common">Oil palm</name>
    <dbReference type="NCBI Taxonomy" id="51953"/>
    <lineage>
        <taxon>Eukaryota</taxon>
        <taxon>Viridiplantae</taxon>
        <taxon>Streptophyta</taxon>
        <taxon>Embryophyta</taxon>
        <taxon>Tracheophyta</taxon>
        <taxon>Spermatophyta</taxon>
        <taxon>Magnoliopsida</taxon>
        <taxon>Liliopsida</taxon>
        <taxon>Arecaceae</taxon>
        <taxon>Arecoideae</taxon>
        <taxon>Cocoseae</taxon>
        <taxon>Elaeidinae</taxon>
        <taxon>Elaeis</taxon>
    </lineage>
</organism>
<dbReference type="Gene3D" id="3.40.50.300">
    <property type="entry name" value="P-loop containing nucleotide triphosphate hydrolases"/>
    <property type="match status" value="1"/>
</dbReference>
<evidence type="ECO:0000256" key="5">
    <source>
        <dbReference type="ARBA" id="ARBA00022821"/>
    </source>
</evidence>
<dbReference type="InterPro" id="IPR027417">
    <property type="entry name" value="P-loop_NTPase"/>
</dbReference>
<keyword evidence="3" id="KW-0677">Repeat</keyword>
<comment type="similarity">
    <text evidence="1">Belongs to the disease resistance NB-LRR family.</text>
</comment>
<dbReference type="InterPro" id="IPR002182">
    <property type="entry name" value="NB-ARC"/>
</dbReference>
<dbReference type="RefSeq" id="XP_019709573.1">
    <property type="nucleotide sequence ID" value="XM_019854014.2"/>
</dbReference>
<dbReference type="GO" id="GO:0006952">
    <property type="term" value="P:defense response"/>
    <property type="evidence" value="ECO:0007669"/>
    <property type="project" value="UniProtKB-KW"/>
</dbReference>
<dbReference type="GO" id="GO:0043531">
    <property type="term" value="F:ADP binding"/>
    <property type="evidence" value="ECO:0007669"/>
    <property type="project" value="InterPro"/>
</dbReference>
<name>A0A6J0PPQ5_ELAGV</name>
<gene>
    <name evidence="10" type="primary">LOC105055343</name>
</gene>
<protein>
    <submittedName>
        <fullName evidence="10">Disease resistance protein RGA4</fullName>
    </submittedName>
</protein>
<dbReference type="PRINTS" id="PR00364">
    <property type="entry name" value="DISEASERSIST"/>
</dbReference>